<dbReference type="GO" id="GO:0004659">
    <property type="term" value="F:prenyltransferase activity"/>
    <property type="evidence" value="ECO:0007669"/>
    <property type="project" value="InterPro"/>
</dbReference>
<accession>A0A5N0V3K5</accession>
<protein>
    <submittedName>
        <fullName evidence="4">Polyprenyl synthetase family protein</fullName>
    </submittedName>
</protein>
<reference evidence="4" key="1">
    <citation type="submission" date="2019-09" db="EMBL/GenBank/DDBJ databases">
        <authorList>
            <person name="Teo W.F.A."/>
            <person name="Duangmal K."/>
        </authorList>
    </citation>
    <scope>NUCLEOTIDE SEQUENCE [LARGE SCALE GENOMIC DNA]</scope>
    <source>
        <strain evidence="4">K81G1</strain>
    </source>
</reference>
<dbReference type="GO" id="GO:0008299">
    <property type="term" value="P:isoprenoid biosynthetic process"/>
    <property type="evidence" value="ECO:0007669"/>
    <property type="project" value="InterPro"/>
</dbReference>
<evidence type="ECO:0000256" key="3">
    <source>
        <dbReference type="RuleBase" id="RU004466"/>
    </source>
</evidence>
<dbReference type="Pfam" id="PF00348">
    <property type="entry name" value="polyprenyl_synt"/>
    <property type="match status" value="1"/>
</dbReference>
<dbReference type="SUPFAM" id="SSF48576">
    <property type="entry name" value="Terpenoid synthases"/>
    <property type="match status" value="1"/>
</dbReference>
<dbReference type="PANTHER" id="PTHR12001:SF71">
    <property type="entry name" value="(2E,6E)-FARNESYL DIPHOSPHATE SYNTHASE"/>
    <property type="match status" value="1"/>
</dbReference>
<dbReference type="PANTHER" id="PTHR12001">
    <property type="entry name" value="GERANYLGERANYL PYROPHOSPHATE SYNTHASE"/>
    <property type="match status" value="1"/>
</dbReference>
<keyword evidence="3" id="KW-0808">Transferase</keyword>
<gene>
    <name evidence="4" type="ORF">FPZ12_017590</name>
</gene>
<keyword evidence="2" id="KW-0460">Magnesium</keyword>
<dbReference type="PROSITE" id="PS00444">
    <property type="entry name" value="POLYPRENYL_SYNTHASE_2"/>
    <property type="match status" value="1"/>
</dbReference>
<name>A0A5N0V3K5_9PSEU</name>
<keyword evidence="1" id="KW-0479">Metal-binding</keyword>
<dbReference type="InterPro" id="IPR008949">
    <property type="entry name" value="Isoprenoid_synthase_dom_sf"/>
</dbReference>
<dbReference type="CDD" id="cd00685">
    <property type="entry name" value="Trans_IPPS_HT"/>
    <property type="match status" value="1"/>
</dbReference>
<dbReference type="SFLD" id="SFLDS00005">
    <property type="entry name" value="Isoprenoid_Synthase_Type_I"/>
    <property type="match status" value="1"/>
</dbReference>
<evidence type="ECO:0000313" key="4">
    <source>
        <dbReference type="EMBL" id="KAA9160384.1"/>
    </source>
</evidence>
<dbReference type="Proteomes" id="UP000319769">
    <property type="component" value="Unassembled WGS sequence"/>
</dbReference>
<sequence>MTAVLDSLAQGRQAIMPAMRAALDRLDPATRSISHYHLGWTDLDGNPASAGGKAVRPALALLSAEAAGAPPETGLPGAVAVELVHNFSLLHDDLMDGDTERRHRPTVWAVKGAASAILTGDAMLSLAQEVLLDVDGPGGVAAARLLTEATGELIRGQVLDVQFESRDDVSLDECLDMAAGKTGALLSASSAIGAVLAGAPQRTVDALAGFGADIGLAFQLVDDVLGIWGEPSVTGKSVYSDLRARKKSLPVTYTVTHGGALGRELSEWLARPETPGEESVRGVAEKIDQAGGRKWALDEAYRRMAAGRLKLEEADIPGRAREELLSLAQFIVTREA</sequence>
<dbReference type="OrthoDB" id="4497239at2"/>
<organism evidence="4 5">
    <name type="scientific">Amycolatopsis acidicola</name>
    <dbReference type="NCBI Taxonomy" id="2596893"/>
    <lineage>
        <taxon>Bacteria</taxon>
        <taxon>Bacillati</taxon>
        <taxon>Actinomycetota</taxon>
        <taxon>Actinomycetes</taxon>
        <taxon>Pseudonocardiales</taxon>
        <taxon>Pseudonocardiaceae</taxon>
        <taxon>Amycolatopsis</taxon>
    </lineage>
</organism>
<dbReference type="EMBL" id="VMNW02000022">
    <property type="protein sequence ID" value="KAA9160384.1"/>
    <property type="molecule type" value="Genomic_DNA"/>
</dbReference>
<dbReference type="AlphaFoldDB" id="A0A5N0V3K5"/>
<evidence type="ECO:0000256" key="1">
    <source>
        <dbReference type="ARBA" id="ARBA00022723"/>
    </source>
</evidence>
<comment type="similarity">
    <text evidence="3">Belongs to the FPP/GGPP synthase family.</text>
</comment>
<dbReference type="PROSITE" id="PS00723">
    <property type="entry name" value="POLYPRENYL_SYNTHASE_1"/>
    <property type="match status" value="1"/>
</dbReference>
<dbReference type="InterPro" id="IPR000092">
    <property type="entry name" value="Polyprenyl_synt"/>
</dbReference>
<evidence type="ECO:0000256" key="2">
    <source>
        <dbReference type="ARBA" id="ARBA00022842"/>
    </source>
</evidence>
<dbReference type="GO" id="GO:0046872">
    <property type="term" value="F:metal ion binding"/>
    <property type="evidence" value="ECO:0007669"/>
    <property type="project" value="UniProtKB-KW"/>
</dbReference>
<dbReference type="Gene3D" id="1.10.600.10">
    <property type="entry name" value="Farnesyl Diphosphate Synthase"/>
    <property type="match status" value="1"/>
</dbReference>
<dbReference type="SFLD" id="SFLDG01017">
    <property type="entry name" value="Polyprenyl_Transferase_Like"/>
    <property type="match status" value="1"/>
</dbReference>
<keyword evidence="5" id="KW-1185">Reference proteome</keyword>
<comment type="caution">
    <text evidence="4">The sequence shown here is derived from an EMBL/GenBank/DDBJ whole genome shotgun (WGS) entry which is preliminary data.</text>
</comment>
<evidence type="ECO:0000313" key="5">
    <source>
        <dbReference type="Proteomes" id="UP000319769"/>
    </source>
</evidence>
<dbReference type="InterPro" id="IPR033749">
    <property type="entry name" value="Polyprenyl_synt_CS"/>
</dbReference>
<proteinExistence type="inferred from homology"/>
<dbReference type="RefSeq" id="WP_144756891.1">
    <property type="nucleotide sequence ID" value="NZ_VMNW02000022.1"/>
</dbReference>